<dbReference type="RefSeq" id="WP_006053774.1">
    <property type="nucleotide sequence ID" value="NZ_RZHH01000002.1"/>
</dbReference>
<proteinExistence type="predicted"/>
<dbReference type="Proteomes" id="UP000294028">
    <property type="component" value="Unassembled WGS sequence"/>
</dbReference>
<reference evidence="1 2" key="1">
    <citation type="submission" date="2018-12" db="EMBL/GenBank/DDBJ databases">
        <title>Genome analysis provides insights into bioremediation potentialities of Halogeometricum borinquense strain N11.</title>
        <authorList>
            <person name="Najjari A."/>
            <person name="Youssef N."/>
            <person name="Fhoula I."/>
            <person name="Ben Dhia O."/>
            <person name="Mahjoubi M."/>
            <person name="Ouzari H.I."/>
            <person name="Cherif A."/>
        </authorList>
    </citation>
    <scope>NUCLEOTIDE SEQUENCE [LARGE SCALE GENOMIC DNA]</scope>
    <source>
        <strain evidence="1 2">N11</strain>
    </source>
</reference>
<gene>
    <name evidence="1" type="ORF">ELS19_10890</name>
</gene>
<dbReference type="EMBL" id="RZHH01000002">
    <property type="protein sequence ID" value="RYJ14410.1"/>
    <property type="molecule type" value="Genomic_DNA"/>
</dbReference>
<organism evidence="1 2">
    <name type="scientific">Halogeometricum borinquense</name>
    <dbReference type="NCBI Taxonomy" id="60847"/>
    <lineage>
        <taxon>Archaea</taxon>
        <taxon>Methanobacteriati</taxon>
        <taxon>Methanobacteriota</taxon>
        <taxon>Stenosarchaea group</taxon>
        <taxon>Halobacteria</taxon>
        <taxon>Halobacteriales</taxon>
        <taxon>Haloferacaceae</taxon>
        <taxon>Halogeometricum</taxon>
    </lineage>
</organism>
<comment type="caution">
    <text evidence="1">The sequence shown here is derived from an EMBL/GenBank/DDBJ whole genome shotgun (WGS) entry which is preliminary data.</text>
</comment>
<evidence type="ECO:0000313" key="2">
    <source>
        <dbReference type="Proteomes" id="UP000294028"/>
    </source>
</evidence>
<protein>
    <submittedName>
        <fullName evidence="1">Uncharacterized protein</fullName>
    </submittedName>
</protein>
<name>A0A482T9S3_9EURY</name>
<evidence type="ECO:0000313" key="1">
    <source>
        <dbReference type="EMBL" id="RYJ14410.1"/>
    </source>
</evidence>
<dbReference type="OMA" id="MTRLAYE"/>
<dbReference type="GeneID" id="9992774"/>
<sequence>MILRKLLLVLGVLELLRPKRVVDFWMDLATTGDVETRRWVYTAARLEGIFLILWALTRGRCGSDGESADESDVE</sequence>
<accession>A0A482T9S3</accession>
<dbReference type="AlphaFoldDB" id="A0A482T9S3"/>